<proteinExistence type="predicted"/>
<dbReference type="PANTHER" id="PTHR12993:SF29">
    <property type="entry name" value="BLR3841 PROTEIN"/>
    <property type="match status" value="1"/>
</dbReference>
<dbReference type="SUPFAM" id="SSF102588">
    <property type="entry name" value="LmbE-like"/>
    <property type="match status" value="1"/>
</dbReference>
<reference evidence="1" key="2">
    <citation type="submission" date="2020-09" db="EMBL/GenBank/DDBJ databases">
        <authorList>
            <person name="Sun Q."/>
            <person name="Zhou Y."/>
        </authorList>
    </citation>
    <scope>NUCLEOTIDE SEQUENCE</scope>
    <source>
        <strain evidence="1">CGMCC 1.15290</strain>
    </source>
</reference>
<dbReference type="Pfam" id="PF02585">
    <property type="entry name" value="PIG-L"/>
    <property type="match status" value="1"/>
</dbReference>
<gene>
    <name evidence="1" type="ORF">GCM10011379_04410</name>
</gene>
<organism evidence="1 2">
    <name type="scientific">Filimonas zeae</name>
    <dbReference type="NCBI Taxonomy" id="1737353"/>
    <lineage>
        <taxon>Bacteria</taxon>
        <taxon>Pseudomonadati</taxon>
        <taxon>Bacteroidota</taxon>
        <taxon>Chitinophagia</taxon>
        <taxon>Chitinophagales</taxon>
        <taxon>Chitinophagaceae</taxon>
        <taxon>Filimonas</taxon>
    </lineage>
</organism>
<dbReference type="InterPro" id="IPR024078">
    <property type="entry name" value="LmbE-like_dom_sf"/>
</dbReference>
<dbReference type="RefSeq" id="WP_188950283.1">
    <property type="nucleotide sequence ID" value="NZ_BMIB01000001.1"/>
</dbReference>
<protein>
    <recommendedName>
        <fullName evidence="3">N-acetylglucosaminyl deacetylase, LmbE family</fullName>
    </recommendedName>
</protein>
<dbReference type="InterPro" id="IPR003737">
    <property type="entry name" value="GlcNAc_PI_deacetylase-related"/>
</dbReference>
<evidence type="ECO:0000313" key="1">
    <source>
        <dbReference type="EMBL" id="GGH58569.1"/>
    </source>
</evidence>
<sequence>MKTILIISPHLDDAVLSCGATIAALHTQGHHITTATVFTHPGTATDKHTHYSQRRQQDEQALALLGAACIHLGFVDAPFRHTTWNSFSTLLFHHHTPPHQLQLVQDIAAAINTLIQQLQPHEVWYPLGVGGHIDHHLVWHSSTLLNHLPTQHVFYEECPYAMVPGWAAIRWNSIGAKAITYGTDTPVPYSPLTQIPLPFIHNYITNAHDKQASLAAFNKEWQAQPPQPFTVTQWQLNGRLYTQSPSCVPTTFFQQQCKAIACYTTEWPALFGPQEQHIAETLSQNIHNHQYCGQYWYKN</sequence>
<dbReference type="PANTHER" id="PTHR12993">
    <property type="entry name" value="N-ACETYLGLUCOSAMINYL-PHOSPHATIDYLINOSITOL DE-N-ACETYLASE-RELATED"/>
    <property type="match status" value="1"/>
</dbReference>
<accession>A0A917MQW6</accession>
<evidence type="ECO:0008006" key="3">
    <source>
        <dbReference type="Google" id="ProtNLM"/>
    </source>
</evidence>
<dbReference type="GO" id="GO:0016811">
    <property type="term" value="F:hydrolase activity, acting on carbon-nitrogen (but not peptide) bonds, in linear amides"/>
    <property type="evidence" value="ECO:0007669"/>
    <property type="project" value="TreeGrafter"/>
</dbReference>
<name>A0A917MQW6_9BACT</name>
<evidence type="ECO:0000313" key="2">
    <source>
        <dbReference type="Proteomes" id="UP000627292"/>
    </source>
</evidence>
<dbReference type="EMBL" id="BMIB01000001">
    <property type="protein sequence ID" value="GGH58569.1"/>
    <property type="molecule type" value="Genomic_DNA"/>
</dbReference>
<keyword evidence="2" id="KW-1185">Reference proteome</keyword>
<dbReference type="Gene3D" id="3.40.50.10320">
    <property type="entry name" value="LmbE-like"/>
    <property type="match status" value="1"/>
</dbReference>
<dbReference type="Proteomes" id="UP000627292">
    <property type="component" value="Unassembled WGS sequence"/>
</dbReference>
<reference evidence="1" key="1">
    <citation type="journal article" date="2014" name="Int. J. Syst. Evol. Microbiol.">
        <title>Complete genome sequence of Corynebacterium casei LMG S-19264T (=DSM 44701T), isolated from a smear-ripened cheese.</title>
        <authorList>
            <consortium name="US DOE Joint Genome Institute (JGI-PGF)"/>
            <person name="Walter F."/>
            <person name="Albersmeier A."/>
            <person name="Kalinowski J."/>
            <person name="Ruckert C."/>
        </authorList>
    </citation>
    <scope>NUCLEOTIDE SEQUENCE</scope>
    <source>
        <strain evidence="1">CGMCC 1.15290</strain>
    </source>
</reference>
<dbReference type="AlphaFoldDB" id="A0A917MQW6"/>
<comment type="caution">
    <text evidence="1">The sequence shown here is derived from an EMBL/GenBank/DDBJ whole genome shotgun (WGS) entry which is preliminary data.</text>
</comment>